<keyword evidence="3 5" id="KW-1133">Transmembrane helix</keyword>
<feature type="domain" description="ABC transporter" evidence="6">
    <location>
        <begin position="337"/>
        <end position="555"/>
    </location>
</feature>
<dbReference type="GO" id="GO:0005524">
    <property type="term" value="F:ATP binding"/>
    <property type="evidence" value="ECO:0007669"/>
    <property type="project" value="UniProtKB-KW"/>
</dbReference>
<sequence length="555" mass="61288">MTEHPKPLQRLLQLVRIERNDITTLVIYGVGIGLMSLATPIAVQALVNTIAFGALFQPLLILTLVLLVLMAFGNTLAALQFYVVEMLQRRLFVRLFDTAAQRLQQADFSVRDHHYLPELGNRFFDVVTLQKTAAVMLLETLGYLLQTLIGMLLLAFYHPLLLAFDLFLIAMLAVILFVLGKRGVDTAIEQSKAKYSAAAWLETLAGHNFLGGSAQTQAYFQQQTRRIAVDYLEACSQHFRILARQNIGALALHAIANTLLLGLGGWMVLDRQLSLGQLIAAELVVNAMIYGLTRLGKTLDNFYELLAGLDKIGHLLDLPQEANQGTAALPTNRPYRLTLRNVSLPQSPQLDLLANADLNIAPGEKAVISGGAEHGSLLELLYGLRAPSAGHISLDNQDLRDLNLRHLRDSIALVRAPEIIAASIADNLRLGRELESNLLRETLAQVGLLEQVNALPDGLHTRLGMQGAPLSPEQCLRLSLARAMIQQPRLLMLDRVLDSIDLDHLPTVMASLLAAEAPWTLIVISRQPAVIKACSRHFRIEQGRLIEIDSRQETY</sequence>
<evidence type="ECO:0000256" key="2">
    <source>
        <dbReference type="ARBA" id="ARBA00022692"/>
    </source>
</evidence>
<dbReference type="PROSITE" id="PS50929">
    <property type="entry name" value="ABC_TM1F"/>
    <property type="match status" value="1"/>
</dbReference>
<dbReference type="Pfam" id="PF00005">
    <property type="entry name" value="ABC_tran"/>
    <property type="match status" value="1"/>
</dbReference>
<evidence type="ECO:0000313" key="9">
    <source>
        <dbReference type="Proteomes" id="UP001524586"/>
    </source>
</evidence>
<dbReference type="InterPro" id="IPR027417">
    <property type="entry name" value="P-loop_NTPase"/>
</dbReference>
<dbReference type="SUPFAM" id="SSF52540">
    <property type="entry name" value="P-loop containing nucleoside triphosphate hydrolases"/>
    <property type="match status" value="1"/>
</dbReference>
<keyword evidence="2 5" id="KW-0812">Transmembrane</keyword>
<evidence type="ECO:0000256" key="5">
    <source>
        <dbReference type="SAM" id="Phobius"/>
    </source>
</evidence>
<dbReference type="SUPFAM" id="SSF90123">
    <property type="entry name" value="ABC transporter transmembrane region"/>
    <property type="match status" value="1"/>
</dbReference>
<feature type="transmembrane region" description="Helical" evidence="5">
    <location>
        <begin position="247"/>
        <end position="269"/>
    </location>
</feature>
<evidence type="ECO:0000256" key="3">
    <source>
        <dbReference type="ARBA" id="ARBA00022989"/>
    </source>
</evidence>
<evidence type="ECO:0000313" key="8">
    <source>
        <dbReference type="EMBL" id="MCQ8128224.1"/>
    </source>
</evidence>
<keyword evidence="4 5" id="KW-0472">Membrane</keyword>
<feature type="transmembrane region" description="Helical" evidence="5">
    <location>
        <begin position="132"/>
        <end position="154"/>
    </location>
</feature>
<dbReference type="EMBL" id="JANIBK010000026">
    <property type="protein sequence ID" value="MCQ8128224.1"/>
    <property type="molecule type" value="Genomic_DNA"/>
</dbReference>
<feature type="domain" description="ABC transmembrane type-1" evidence="7">
    <location>
        <begin position="25"/>
        <end position="304"/>
    </location>
</feature>
<proteinExistence type="predicted"/>
<gene>
    <name evidence="8" type="ORF">NP596_07105</name>
</gene>
<dbReference type="RefSeq" id="WP_256614602.1">
    <property type="nucleotide sequence ID" value="NZ_JANIBK010000026.1"/>
</dbReference>
<dbReference type="PANTHER" id="PTHR43394">
    <property type="entry name" value="ATP-DEPENDENT PERMEASE MDL1, MITOCHONDRIAL"/>
    <property type="match status" value="1"/>
</dbReference>
<name>A0ABT1U469_9GAMM</name>
<comment type="subcellular location">
    <subcellularLocation>
        <location evidence="1">Cell membrane</location>
        <topology evidence="1">Multi-pass membrane protein</topology>
    </subcellularLocation>
</comment>
<dbReference type="InterPro" id="IPR036640">
    <property type="entry name" value="ABC1_TM_sf"/>
</dbReference>
<feature type="transmembrane region" description="Helical" evidence="5">
    <location>
        <begin position="160"/>
        <end position="179"/>
    </location>
</feature>
<dbReference type="PROSITE" id="PS50893">
    <property type="entry name" value="ABC_TRANSPORTER_2"/>
    <property type="match status" value="1"/>
</dbReference>
<dbReference type="Gene3D" id="3.40.50.300">
    <property type="entry name" value="P-loop containing nucleotide triphosphate hydrolases"/>
    <property type="match status" value="1"/>
</dbReference>
<reference evidence="8 9" key="1">
    <citation type="submission" date="2022-07" db="EMBL/GenBank/DDBJ databases">
        <title>Methylomonas rivi sp. nov., Methylomonas rosea sp. nov., Methylomonas aureus sp. nov. and Methylomonas subterranea sp. nov., four novel methanotrophs isolated from a freshwater creek and the deep terrestrial subsurface.</title>
        <authorList>
            <person name="Abin C."/>
            <person name="Sankaranarayanan K."/>
            <person name="Garner C."/>
            <person name="Sindelar R."/>
            <person name="Kotary K."/>
            <person name="Garner R."/>
            <person name="Barclay S."/>
            <person name="Lawson P."/>
            <person name="Krumholz L."/>
        </authorList>
    </citation>
    <scope>NUCLEOTIDE SEQUENCE [LARGE SCALE GENOMIC DNA]</scope>
    <source>
        <strain evidence="8 9">WSC-6</strain>
    </source>
</reference>
<keyword evidence="8" id="KW-0547">Nucleotide-binding</keyword>
<dbReference type="PANTHER" id="PTHR43394:SF4">
    <property type="entry name" value="TOXIN SECRETION ABC TRANSPORTER ATP-BINDING PROTEIN"/>
    <property type="match status" value="1"/>
</dbReference>
<keyword evidence="9" id="KW-1185">Reference proteome</keyword>
<organism evidence="8 9">
    <name type="scientific">Methylomonas rivi</name>
    <dbReference type="NCBI Taxonomy" id="2952226"/>
    <lineage>
        <taxon>Bacteria</taxon>
        <taxon>Pseudomonadati</taxon>
        <taxon>Pseudomonadota</taxon>
        <taxon>Gammaproteobacteria</taxon>
        <taxon>Methylococcales</taxon>
        <taxon>Methylococcaceae</taxon>
        <taxon>Methylomonas</taxon>
    </lineage>
</organism>
<dbReference type="InterPro" id="IPR003439">
    <property type="entry name" value="ABC_transporter-like_ATP-bd"/>
</dbReference>
<protein>
    <submittedName>
        <fullName evidence="8">ATP-binding cassette domain-containing protein</fullName>
    </submittedName>
</protein>
<dbReference type="Pfam" id="PF00664">
    <property type="entry name" value="ABC_membrane"/>
    <property type="match status" value="1"/>
</dbReference>
<keyword evidence="8" id="KW-0067">ATP-binding</keyword>
<evidence type="ECO:0000256" key="4">
    <source>
        <dbReference type="ARBA" id="ARBA00023136"/>
    </source>
</evidence>
<evidence type="ECO:0000259" key="6">
    <source>
        <dbReference type="PROSITE" id="PS50893"/>
    </source>
</evidence>
<evidence type="ECO:0000259" key="7">
    <source>
        <dbReference type="PROSITE" id="PS50929"/>
    </source>
</evidence>
<dbReference type="InterPro" id="IPR039421">
    <property type="entry name" value="Type_1_exporter"/>
</dbReference>
<feature type="transmembrane region" description="Helical" evidence="5">
    <location>
        <begin position="25"/>
        <end position="47"/>
    </location>
</feature>
<dbReference type="Gene3D" id="1.20.1560.10">
    <property type="entry name" value="ABC transporter type 1, transmembrane domain"/>
    <property type="match status" value="1"/>
</dbReference>
<accession>A0ABT1U469</accession>
<comment type="caution">
    <text evidence="8">The sequence shown here is derived from an EMBL/GenBank/DDBJ whole genome shotgun (WGS) entry which is preliminary data.</text>
</comment>
<feature type="transmembrane region" description="Helical" evidence="5">
    <location>
        <begin position="59"/>
        <end position="84"/>
    </location>
</feature>
<dbReference type="InterPro" id="IPR011527">
    <property type="entry name" value="ABC1_TM_dom"/>
</dbReference>
<dbReference type="Proteomes" id="UP001524586">
    <property type="component" value="Unassembled WGS sequence"/>
</dbReference>
<evidence type="ECO:0000256" key="1">
    <source>
        <dbReference type="ARBA" id="ARBA00004651"/>
    </source>
</evidence>